<dbReference type="Proteomes" id="UP000824048">
    <property type="component" value="Unassembled WGS sequence"/>
</dbReference>
<feature type="transmembrane region" description="Helical" evidence="6">
    <location>
        <begin position="12"/>
        <end position="33"/>
    </location>
</feature>
<organism evidence="8 9">
    <name type="scientific">Candidatus Gemmiger excrementigallinarum</name>
    <dbReference type="NCBI Taxonomy" id="2838609"/>
    <lineage>
        <taxon>Bacteria</taxon>
        <taxon>Bacillati</taxon>
        <taxon>Bacillota</taxon>
        <taxon>Clostridia</taxon>
        <taxon>Eubacteriales</taxon>
        <taxon>Gemmiger</taxon>
    </lineage>
</organism>
<keyword evidence="3 6" id="KW-0812">Transmembrane</keyword>
<feature type="transmembrane region" description="Helical" evidence="6">
    <location>
        <begin position="212"/>
        <end position="232"/>
    </location>
</feature>
<feature type="transmembrane region" description="Helical" evidence="6">
    <location>
        <begin position="156"/>
        <end position="172"/>
    </location>
</feature>
<dbReference type="Pfam" id="PF12698">
    <property type="entry name" value="ABC2_membrane_3"/>
    <property type="match status" value="1"/>
</dbReference>
<dbReference type="GO" id="GO:0140359">
    <property type="term" value="F:ABC-type transporter activity"/>
    <property type="evidence" value="ECO:0007669"/>
    <property type="project" value="InterPro"/>
</dbReference>
<dbReference type="GO" id="GO:0005886">
    <property type="term" value="C:plasma membrane"/>
    <property type="evidence" value="ECO:0007669"/>
    <property type="project" value="UniProtKB-SubCell"/>
</dbReference>
<reference evidence="8" key="1">
    <citation type="journal article" date="2021" name="PeerJ">
        <title>Extensive microbial diversity within the chicken gut microbiome revealed by metagenomics and culture.</title>
        <authorList>
            <person name="Gilroy R."/>
            <person name="Ravi A."/>
            <person name="Getino M."/>
            <person name="Pursley I."/>
            <person name="Horton D.L."/>
            <person name="Alikhan N.F."/>
            <person name="Baker D."/>
            <person name="Gharbi K."/>
            <person name="Hall N."/>
            <person name="Watson M."/>
            <person name="Adriaenssens E.M."/>
            <person name="Foster-Nyarko E."/>
            <person name="Jarju S."/>
            <person name="Secka A."/>
            <person name="Antonio M."/>
            <person name="Oren A."/>
            <person name="Chaudhuri R.R."/>
            <person name="La Ragione R."/>
            <person name="Hildebrand F."/>
            <person name="Pallen M.J."/>
        </authorList>
    </citation>
    <scope>NUCLEOTIDE SEQUENCE</scope>
    <source>
        <strain evidence="8">ChiSxjej1B13-11774</strain>
    </source>
</reference>
<evidence type="ECO:0000256" key="6">
    <source>
        <dbReference type="SAM" id="Phobius"/>
    </source>
</evidence>
<evidence type="ECO:0000259" key="7">
    <source>
        <dbReference type="Pfam" id="PF12698"/>
    </source>
</evidence>
<dbReference type="AlphaFoldDB" id="A0A9D2EPW5"/>
<dbReference type="EMBL" id="DXBP01000012">
    <property type="protein sequence ID" value="HIZ41320.1"/>
    <property type="molecule type" value="Genomic_DNA"/>
</dbReference>
<protein>
    <submittedName>
        <fullName evidence="8">ABC transporter permease</fullName>
    </submittedName>
</protein>
<feature type="transmembrane region" description="Helical" evidence="6">
    <location>
        <begin position="184"/>
        <end position="205"/>
    </location>
</feature>
<keyword evidence="2" id="KW-1003">Cell membrane</keyword>
<evidence type="ECO:0000256" key="1">
    <source>
        <dbReference type="ARBA" id="ARBA00004651"/>
    </source>
</evidence>
<feature type="transmembrane region" description="Helical" evidence="6">
    <location>
        <begin position="252"/>
        <end position="276"/>
    </location>
</feature>
<keyword evidence="4 6" id="KW-1133">Transmembrane helix</keyword>
<proteinExistence type="predicted"/>
<feature type="transmembrane region" description="Helical" evidence="6">
    <location>
        <begin position="95"/>
        <end position="116"/>
    </location>
</feature>
<keyword evidence="5 6" id="KW-0472">Membrane</keyword>
<feature type="domain" description="ABC-2 type transporter transmembrane" evidence="7">
    <location>
        <begin position="38"/>
        <end position="168"/>
    </location>
</feature>
<evidence type="ECO:0000256" key="2">
    <source>
        <dbReference type="ARBA" id="ARBA00022475"/>
    </source>
</evidence>
<evidence type="ECO:0000313" key="8">
    <source>
        <dbReference type="EMBL" id="HIZ41320.1"/>
    </source>
</evidence>
<reference evidence="8" key="2">
    <citation type="submission" date="2021-04" db="EMBL/GenBank/DDBJ databases">
        <authorList>
            <person name="Gilroy R."/>
        </authorList>
    </citation>
    <scope>NUCLEOTIDE SEQUENCE</scope>
    <source>
        <strain evidence="8">ChiSxjej1B13-11774</strain>
    </source>
</reference>
<dbReference type="PANTHER" id="PTHR30294">
    <property type="entry name" value="MEMBRANE COMPONENT OF ABC TRANSPORTER YHHJ-RELATED"/>
    <property type="match status" value="1"/>
</dbReference>
<feature type="transmembrane region" description="Helical" evidence="6">
    <location>
        <begin position="128"/>
        <end position="149"/>
    </location>
</feature>
<sequence>MAAIFKRETQAYFTSMVGYVTAAVSLFFLGLYFTNRNLMYASSDFASVLYTITMILLFLMPAISMRSFAEERRNKTDQLLLTSPVGIPSIVLGKFLAEFAVFAAPMAVAVIMPLVLKAFGSVSLVSAYSALLAYLLLGGACLAIGTWISALTENQIIAYLATFGVLIVAYLMNGIQTMFTSGNLLALIVFLVVLLIASVLVGVVCKSLTSCCAVFCAGGVLLAILFVVRPTWLLAAFDSVLSAMALFEPFNGVVGGMFSVSAIVYYLSVIALFLFLTGQALERRRWN</sequence>
<dbReference type="PANTHER" id="PTHR30294:SF29">
    <property type="entry name" value="MULTIDRUG ABC TRANSPORTER PERMEASE YBHS-RELATED"/>
    <property type="match status" value="1"/>
</dbReference>
<name>A0A9D2EPW5_9FIRM</name>
<comment type="subcellular location">
    <subcellularLocation>
        <location evidence="1">Cell membrane</location>
        <topology evidence="1">Multi-pass membrane protein</topology>
    </subcellularLocation>
</comment>
<evidence type="ECO:0000313" key="9">
    <source>
        <dbReference type="Proteomes" id="UP000824048"/>
    </source>
</evidence>
<gene>
    <name evidence="8" type="ORF">H9811_02035</name>
</gene>
<accession>A0A9D2EPW5</accession>
<evidence type="ECO:0000256" key="4">
    <source>
        <dbReference type="ARBA" id="ARBA00022989"/>
    </source>
</evidence>
<comment type="caution">
    <text evidence="8">The sequence shown here is derived from an EMBL/GenBank/DDBJ whole genome shotgun (WGS) entry which is preliminary data.</text>
</comment>
<dbReference type="InterPro" id="IPR051449">
    <property type="entry name" value="ABC-2_transporter_component"/>
</dbReference>
<evidence type="ECO:0000256" key="5">
    <source>
        <dbReference type="ARBA" id="ARBA00023136"/>
    </source>
</evidence>
<dbReference type="InterPro" id="IPR013525">
    <property type="entry name" value="ABC2_TM"/>
</dbReference>
<feature type="transmembrane region" description="Helical" evidence="6">
    <location>
        <begin position="45"/>
        <end position="65"/>
    </location>
</feature>
<evidence type="ECO:0000256" key="3">
    <source>
        <dbReference type="ARBA" id="ARBA00022692"/>
    </source>
</evidence>